<accession>A0ABW9M997</accession>
<dbReference type="Pfam" id="PF02588">
    <property type="entry name" value="YitT_membrane"/>
    <property type="match status" value="1"/>
</dbReference>
<evidence type="ECO:0000256" key="2">
    <source>
        <dbReference type="ARBA" id="ARBA00022475"/>
    </source>
</evidence>
<dbReference type="InterPro" id="IPR051461">
    <property type="entry name" value="UPF0750_membrane"/>
</dbReference>
<comment type="caution">
    <text evidence="8">The sequence shown here is derived from an EMBL/GenBank/DDBJ whole genome shotgun (WGS) entry which is preliminary data.</text>
</comment>
<dbReference type="PANTHER" id="PTHR33545">
    <property type="entry name" value="UPF0750 MEMBRANE PROTEIN YITT-RELATED"/>
    <property type="match status" value="1"/>
</dbReference>
<feature type="transmembrane region" description="Helical" evidence="6">
    <location>
        <begin position="113"/>
        <end position="133"/>
    </location>
</feature>
<reference evidence="8 9" key="1">
    <citation type="journal article" date="2025" name="Anaerobe">
        <title>Description of Anaerococcus kampingiae sp. nov., Anaerococcus groningensis sp. nov., Anaerococcus martiniensis sp. nov., and Anaerococcus cruorum sp. nov., isolated from human clinical specimens.</title>
        <authorList>
            <person name="Boiten K.E."/>
            <person name="Meijer J."/>
            <person name="van Wezel E.M."/>
            <person name="Veloo A.C.M."/>
        </authorList>
    </citation>
    <scope>NUCLEOTIDE SEQUENCE [LARGE SCALE GENOMIC DNA]</scope>
    <source>
        <strain evidence="8 9">ENR0831</strain>
    </source>
</reference>
<evidence type="ECO:0000259" key="7">
    <source>
        <dbReference type="Pfam" id="PF10035"/>
    </source>
</evidence>
<name>A0ABW9M997_9FIRM</name>
<organism evidence="8 9">
    <name type="scientific">Anaerococcus martiniensis</name>
    <dbReference type="NCBI Taxonomy" id="3115615"/>
    <lineage>
        <taxon>Bacteria</taxon>
        <taxon>Bacillati</taxon>
        <taxon>Bacillota</taxon>
        <taxon>Tissierellia</taxon>
        <taxon>Tissierellales</taxon>
        <taxon>Peptoniphilaceae</taxon>
        <taxon>Anaerococcus</taxon>
    </lineage>
</organism>
<keyword evidence="3 6" id="KW-0812">Transmembrane</keyword>
<keyword evidence="4 6" id="KW-1133">Transmembrane helix</keyword>
<feature type="transmembrane region" description="Helical" evidence="6">
    <location>
        <begin position="209"/>
        <end position="226"/>
    </location>
</feature>
<dbReference type="InterPro" id="IPR019264">
    <property type="entry name" value="DUF2179"/>
</dbReference>
<evidence type="ECO:0000256" key="6">
    <source>
        <dbReference type="SAM" id="Phobius"/>
    </source>
</evidence>
<evidence type="ECO:0000256" key="4">
    <source>
        <dbReference type="ARBA" id="ARBA00022989"/>
    </source>
</evidence>
<proteinExistence type="predicted"/>
<gene>
    <name evidence="8" type="ORF">ACCQ41_04135</name>
</gene>
<dbReference type="RefSeq" id="WP_410031130.1">
    <property type="nucleotide sequence ID" value="NZ_JBGMEI010000005.1"/>
</dbReference>
<keyword evidence="2" id="KW-1003">Cell membrane</keyword>
<dbReference type="PANTHER" id="PTHR33545:SF5">
    <property type="entry name" value="UPF0750 MEMBRANE PROTEIN YITT"/>
    <property type="match status" value="1"/>
</dbReference>
<feature type="transmembrane region" description="Helical" evidence="6">
    <location>
        <begin position="145"/>
        <end position="164"/>
    </location>
</feature>
<evidence type="ECO:0000256" key="5">
    <source>
        <dbReference type="ARBA" id="ARBA00023136"/>
    </source>
</evidence>
<dbReference type="Proteomes" id="UP001637996">
    <property type="component" value="Unassembled WGS sequence"/>
</dbReference>
<evidence type="ECO:0000313" key="9">
    <source>
        <dbReference type="Proteomes" id="UP001637996"/>
    </source>
</evidence>
<evidence type="ECO:0000256" key="1">
    <source>
        <dbReference type="ARBA" id="ARBA00004651"/>
    </source>
</evidence>
<evidence type="ECO:0000313" key="8">
    <source>
        <dbReference type="EMBL" id="MFO3665428.1"/>
    </source>
</evidence>
<dbReference type="InterPro" id="IPR015867">
    <property type="entry name" value="N-reg_PII/ATP_PRibTrfase_C"/>
</dbReference>
<keyword evidence="5 6" id="KW-0472">Membrane</keyword>
<feature type="domain" description="DUF2179" evidence="7">
    <location>
        <begin position="255"/>
        <end position="309"/>
    </location>
</feature>
<dbReference type="Pfam" id="PF10035">
    <property type="entry name" value="DUF2179"/>
    <property type="match status" value="1"/>
</dbReference>
<comment type="subcellular location">
    <subcellularLocation>
        <location evidence="1">Cell membrane</location>
        <topology evidence="1">Multi-pass membrane protein</topology>
    </subcellularLocation>
</comment>
<sequence>MAGSDRQEKKDNRVFGNHFVNDYLEKRAEAKQNHDPMDELQRYLMMSFAAILMAFGTHFFKYPNSFVIGGVEGMSIIASTFVPFTRPQITLFINITLLVIAYFILGKHFTLRTGYVAILNSLTALGLSYIFPIAGPMTDNKLLELIFTLLISAFGSAILFNLAASSGGTDIIAMIIKKYSSLEVGRALLCVDSAFTIASLWIFNVEIGLLSILGLLLKGIFVDVIIHSLNTDKLFIIITTKPEEVGQFIREDLRRSATVLNGVGLFKGIHRFVFLSVLSPKEAPLFKRYIKGVDPSAFITIVNTSKIIGKGFYLTNDADQY</sequence>
<dbReference type="Gene3D" id="3.30.70.120">
    <property type="match status" value="1"/>
</dbReference>
<feature type="transmembrane region" description="Helical" evidence="6">
    <location>
        <begin position="89"/>
        <end position="106"/>
    </location>
</feature>
<dbReference type="CDD" id="cd16380">
    <property type="entry name" value="YitT_C"/>
    <property type="match status" value="1"/>
</dbReference>
<feature type="transmembrane region" description="Helical" evidence="6">
    <location>
        <begin position="43"/>
        <end position="60"/>
    </location>
</feature>
<dbReference type="EMBL" id="JBGMEI010000005">
    <property type="protein sequence ID" value="MFO3665428.1"/>
    <property type="molecule type" value="Genomic_DNA"/>
</dbReference>
<dbReference type="InterPro" id="IPR003740">
    <property type="entry name" value="YitT"/>
</dbReference>
<evidence type="ECO:0000256" key="3">
    <source>
        <dbReference type="ARBA" id="ARBA00022692"/>
    </source>
</evidence>
<dbReference type="PIRSF" id="PIRSF006483">
    <property type="entry name" value="Membrane_protein_YitT"/>
    <property type="match status" value="1"/>
</dbReference>
<protein>
    <submittedName>
        <fullName evidence="8">YitT family protein</fullName>
    </submittedName>
</protein>
<feature type="transmembrane region" description="Helical" evidence="6">
    <location>
        <begin position="184"/>
        <end position="203"/>
    </location>
</feature>
<keyword evidence="9" id="KW-1185">Reference proteome</keyword>